<proteinExistence type="inferred from homology"/>
<dbReference type="InterPro" id="IPR036249">
    <property type="entry name" value="Thioredoxin-like_sf"/>
</dbReference>
<dbReference type="Gene3D" id="3.40.30.10">
    <property type="entry name" value="Glutaredoxin"/>
    <property type="match status" value="1"/>
</dbReference>
<evidence type="ECO:0000256" key="11">
    <source>
        <dbReference type="ARBA" id="ARBA00041373"/>
    </source>
</evidence>
<dbReference type="PANTHER" id="PTHR42801:SF4">
    <property type="entry name" value="AHPC_TSA FAMILY PROTEIN"/>
    <property type="match status" value="1"/>
</dbReference>
<evidence type="ECO:0000256" key="1">
    <source>
        <dbReference type="ARBA" id="ARBA00003330"/>
    </source>
</evidence>
<protein>
    <recommendedName>
        <fullName evidence="3">thioredoxin-dependent peroxiredoxin</fullName>
        <ecNumber evidence="3">1.11.1.24</ecNumber>
    </recommendedName>
    <alternativeName>
        <fullName evidence="11">Bacterioferritin comigratory protein</fullName>
    </alternativeName>
    <alternativeName>
        <fullName evidence="9">Thioredoxin peroxidase</fullName>
    </alternativeName>
</protein>
<keyword evidence="15" id="KW-1185">Reference proteome</keyword>
<evidence type="ECO:0000256" key="3">
    <source>
        <dbReference type="ARBA" id="ARBA00013017"/>
    </source>
</evidence>
<keyword evidence="6" id="KW-0560">Oxidoreductase</keyword>
<dbReference type="SUPFAM" id="SSF52833">
    <property type="entry name" value="Thioredoxin-like"/>
    <property type="match status" value="1"/>
</dbReference>
<dbReference type="PIRSF" id="PIRSF000239">
    <property type="entry name" value="AHPC"/>
    <property type="match status" value="1"/>
</dbReference>
<keyword evidence="7" id="KW-1015">Disulfide bond</keyword>
<evidence type="ECO:0000313" key="15">
    <source>
        <dbReference type="Proteomes" id="UP001054846"/>
    </source>
</evidence>
<evidence type="ECO:0000256" key="6">
    <source>
        <dbReference type="ARBA" id="ARBA00023002"/>
    </source>
</evidence>
<evidence type="ECO:0000256" key="10">
    <source>
        <dbReference type="ARBA" id="ARBA00038489"/>
    </source>
</evidence>
<accession>A0ABY3PJH3</accession>
<evidence type="ECO:0000256" key="9">
    <source>
        <dbReference type="ARBA" id="ARBA00032824"/>
    </source>
</evidence>
<dbReference type="CDD" id="cd03017">
    <property type="entry name" value="PRX_BCP"/>
    <property type="match status" value="1"/>
</dbReference>
<dbReference type="Proteomes" id="UP001054846">
    <property type="component" value="Chromosome"/>
</dbReference>
<dbReference type="InterPro" id="IPR024706">
    <property type="entry name" value="Peroxiredoxin_AhpC-typ"/>
</dbReference>
<gene>
    <name evidence="14" type="ORF">ISF26_18640</name>
</gene>
<dbReference type="EC" id="1.11.1.24" evidence="3"/>
<evidence type="ECO:0000256" key="2">
    <source>
        <dbReference type="ARBA" id="ARBA00011245"/>
    </source>
</evidence>
<evidence type="ECO:0000256" key="5">
    <source>
        <dbReference type="ARBA" id="ARBA00022862"/>
    </source>
</evidence>
<keyword evidence="4" id="KW-0575">Peroxidase</keyword>
<dbReference type="PANTHER" id="PTHR42801">
    <property type="entry name" value="THIOREDOXIN-DEPENDENT PEROXIDE REDUCTASE"/>
    <property type="match status" value="1"/>
</dbReference>
<comment type="function">
    <text evidence="1">Thiol-specific peroxidase that catalyzes the reduction of hydrogen peroxide and organic hydroperoxides to water and alcohols, respectively. Plays a role in cell protection against oxidative stress by detoxifying peroxides and as sensor of hydrogen peroxide-mediated signaling events.</text>
</comment>
<name>A0ABY3PJH3_9CYAN</name>
<keyword evidence="8" id="KW-0676">Redox-active center</keyword>
<comment type="catalytic activity">
    <reaction evidence="12">
        <text>a hydroperoxide + [thioredoxin]-dithiol = an alcohol + [thioredoxin]-disulfide + H2O</text>
        <dbReference type="Rhea" id="RHEA:62620"/>
        <dbReference type="Rhea" id="RHEA-COMP:10698"/>
        <dbReference type="Rhea" id="RHEA-COMP:10700"/>
        <dbReference type="ChEBI" id="CHEBI:15377"/>
        <dbReference type="ChEBI" id="CHEBI:29950"/>
        <dbReference type="ChEBI" id="CHEBI:30879"/>
        <dbReference type="ChEBI" id="CHEBI:35924"/>
        <dbReference type="ChEBI" id="CHEBI:50058"/>
        <dbReference type="EC" id="1.11.1.24"/>
    </reaction>
</comment>
<feature type="domain" description="Thioredoxin" evidence="13">
    <location>
        <begin position="3"/>
        <end position="148"/>
    </location>
</feature>
<comment type="subunit">
    <text evidence="2">Monomer.</text>
</comment>
<dbReference type="EMBL" id="CP063845">
    <property type="protein sequence ID" value="UFP93776.1"/>
    <property type="molecule type" value="Genomic_DNA"/>
</dbReference>
<evidence type="ECO:0000256" key="4">
    <source>
        <dbReference type="ARBA" id="ARBA00022559"/>
    </source>
</evidence>
<dbReference type="InterPro" id="IPR050924">
    <property type="entry name" value="Peroxiredoxin_BCP/PrxQ"/>
</dbReference>
<evidence type="ECO:0000313" key="14">
    <source>
        <dbReference type="EMBL" id="UFP93776.1"/>
    </source>
</evidence>
<dbReference type="Pfam" id="PF00578">
    <property type="entry name" value="AhpC-TSA"/>
    <property type="match status" value="1"/>
</dbReference>
<dbReference type="PROSITE" id="PS51352">
    <property type="entry name" value="THIOREDOXIN_2"/>
    <property type="match status" value="1"/>
</dbReference>
<comment type="similarity">
    <text evidence="10">Belongs to the peroxiredoxin family. BCP/PrxQ subfamily.</text>
</comment>
<evidence type="ECO:0000259" key="13">
    <source>
        <dbReference type="PROSITE" id="PS51352"/>
    </source>
</evidence>
<evidence type="ECO:0000256" key="8">
    <source>
        <dbReference type="ARBA" id="ARBA00023284"/>
    </source>
</evidence>
<dbReference type="InterPro" id="IPR000866">
    <property type="entry name" value="AhpC/TSA"/>
</dbReference>
<evidence type="ECO:0000256" key="12">
    <source>
        <dbReference type="ARBA" id="ARBA00049091"/>
    </source>
</evidence>
<organism evidence="14 15">
    <name type="scientific">Gloeobacter morelensis MG652769</name>
    <dbReference type="NCBI Taxonomy" id="2781736"/>
    <lineage>
        <taxon>Bacteria</taxon>
        <taxon>Bacillati</taxon>
        <taxon>Cyanobacteriota</taxon>
        <taxon>Cyanophyceae</taxon>
        <taxon>Gloeobacterales</taxon>
        <taxon>Gloeobacteraceae</taxon>
        <taxon>Gloeobacter</taxon>
        <taxon>Gloeobacter morelensis</taxon>
    </lineage>
</organism>
<keyword evidence="5" id="KW-0049">Antioxidant</keyword>
<dbReference type="RefSeq" id="WP_230840829.1">
    <property type="nucleotide sequence ID" value="NZ_CP063845.1"/>
</dbReference>
<reference evidence="14 15" key="1">
    <citation type="journal article" date="2021" name="Genome Biol. Evol.">
        <title>Complete Genome Sequencing of a Novel Gloeobacter Species from a Waterfall Cave in Mexico.</title>
        <authorList>
            <person name="Saw J.H."/>
            <person name="Cardona T."/>
            <person name="Montejano G."/>
        </authorList>
    </citation>
    <scope>NUCLEOTIDE SEQUENCE [LARGE SCALE GENOMIC DNA]</scope>
    <source>
        <strain evidence="14">MG652769</strain>
    </source>
</reference>
<dbReference type="InterPro" id="IPR013766">
    <property type="entry name" value="Thioredoxin_domain"/>
</dbReference>
<sequence>MAIDVGQQAPDFTLDGSQGTVTLSQYRGKNNVLLAFYPGDFTPVCTKELTCFVEDWSKFQGKDTVILGISSGSVDSKSKFAQSLGAQFPLLSDGEKRVAGLYDVSGFLGVARAYFIVDKQGVLRYKHVEALPFFKREDEELLGVLAGL</sequence>
<evidence type="ECO:0000256" key="7">
    <source>
        <dbReference type="ARBA" id="ARBA00023157"/>
    </source>
</evidence>